<evidence type="ECO:0000256" key="6">
    <source>
        <dbReference type="ARBA" id="ARBA00038019"/>
    </source>
</evidence>
<dbReference type="PANTHER" id="PTHR17204">
    <property type="entry name" value="PRE-MRNA PROCESSING PROTEIN PRP39-RELATED"/>
    <property type="match status" value="1"/>
</dbReference>
<dbReference type="Pfam" id="PF23240">
    <property type="entry name" value="HAT_PRP39_N"/>
    <property type="match status" value="1"/>
</dbReference>
<dbReference type="Proteomes" id="UP000799778">
    <property type="component" value="Unassembled WGS sequence"/>
</dbReference>
<dbReference type="EMBL" id="ML978069">
    <property type="protein sequence ID" value="KAF2016012.1"/>
    <property type="molecule type" value="Genomic_DNA"/>
</dbReference>
<keyword evidence="4" id="KW-0508">mRNA splicing</keyword>
<dbReference type="InterPro" id="IPR011990">
    <property type="entry name" value="TPR-like_helical_dom_sf"/>
</dbReference>
<dbReference type="GO" id="GO:0000243">
    <property type="term" value="C:commitment complex"/>
    <property type="evidence" value="ECO:0007669"/>
    <property type="project" value="TreeGrafter"/>
</dbReference>
<dbReference type="Pfam" id="PF23241">
    <property type="entry name" value="HAT_PRP39_C"/>
    <property type="match status" value="1"/>
</dbReference>
<evidence type="ECO:0000313" key="8">
    <source>
        <dbReference type="EMBL" id="KAF2016012.1"/>
    </source>
</evidence>
<dbReference type="FunFam" id="1.25.40.10:FF:000451">
    <property type="entry name" value="mRNA splicing protein (Prp39), putative"/>
    <property type="match status" value="1"/>
</dbReference>
<organism evidence="8 9">
    <name type="scientific">Aaosphaeria arxii CBS 175.79</name>
    <dbReference type="NCBI Taxonomy" id="1450172"/>
    <lineage>
        <taxon>Eukaryota</taxon>
        <taxon>Fungi</taxon>
        <taxon>Dikarya</taxon>
        <taxon>Ascomycota</taxon>
        <taxon>Pezizomycotina</taxon>
        <taxon>Dothideomycetes</taxon>
        <taxon>Pleosporomycetidae</taxon>
        <taxon>Pleosporales</taxon>
        <taxon>Pleosporales incertae sedis</taxon>
        <taxon>Aaosphaeria</taxon>
    </lineage>
</organism>
<feature type="coiled-coil region" evidence="7">
    <location>
        <begin position="16"/>
        <end position="43"/>
    </location>
</feature>
<evidence type="ECO:0000256" key="1">
    <source>
        <dbReference type="ARBA" id="ARBA00004123"/>
    </source>
</evidence>
<dbReference type="Gene3D" id="1.25.40.10">
    <property type="entry name" value="Tetratricopeptide repeat domain"/>
    <property type="match status" value="2"/>
</dbReference>
<comment type="similarity">
    <text evidence="6">Belongs to the PRP39 family.</text>
</comment>
<dbReference type="InterPro" id="IPR059164">
    <property type="entry name" value="HAT_PRP39_C"/>
</dbReference>
<dbReference type="RefSeq" id="XP_033384351.1">
    <property type="nucleotide sequence ID" value="XM_033523474.1"/>
</dbReference>
<evidence type="ECO:0000256" key="7">
    <source>
        <dbReference type="SAM" id="Coils"/>
    </source>
</evidence>
<sequence>MLVSGRGSIAQVQYTGDEAAAEIKKLLDTVVAAEDEFEHWEALVTRVSDLEGGVTRNSSPSVIELLRNVFDCFLAKFPLFFGYWKKYADLEFSIGGTETAEMVYERGISSIPVSVDLWTHYCHFKLDTCHDNDIIRDLFERGTHFVGMDFQSGPFWDKYIEFEERINEASNVTKLYARVFQIPSFNFGRYYEKFRARIGIQPVEELVEPEVLVKMTSDVRSEEPGLPELEVERSLRTKIDAHYYQAYTLVQNESTKRWTFESNIKRGYFHVTEVEEADLANWRKYLEFEESEGDFKRVAFLYERCLVSCALYDEFWLRYARWMFGQSKGDEFCEKRDEDTRLIYMRASCIFVPIDRPTIRLHWARFEEKLERTQVARDIHSAILDQVPNHVETLVSFAGLERRQTGNEAAIELLGTYIEQRDIEISSQLLAEQARILWQCSNDAARARQLFKDNYEKFVSSQAFWINYLKFEISQPFQGEDEAHTRIKAVHDLMRSKAQLSPEALKDLSSYYMEYLLDRGGKEAAHEYMLLDRGVNGYVASTPDVPSPLLPLPKSS</sequence>
<dbReference type="OrthoDB" id="10265668at2759"/>
<dbReference type="PANTHER" id="PTHR17204:SF5">
    <property type="entry name" value="PRE-MRNA-PROCESSING FACTOR 39"/>
    <property type="match status" value="1"/>
</dbReference>
<dbReference type="FunFam" id="1.25.40.10:FF:000064">
    <property type="entry name" value="Putative pre-mrna-processing factor 39"/>
    <property type="match status" value="1"/>
</dbReference>
<proteinExistence type="inferred from homology"/>
<keyword evidence="2" id="KW-0507">mRNA processing</keyword>
<name>A0A6A5XS67_9PLEO</name>
<dbReference type="GO" id="GO:0000395">
    <property type="term" value="P:mRNA 5'-splice site recognition"/>
    <property type="evidence" value="ECO:0007669"/>
    <property type="project" value="TreeGrafter"/>
</dbReference>
<dbReference type="GO" id="GO:0030627">
    <property type="term" value="F:pre-mRNA 5'-splice site binding"/>
    <property type="evidence" value="ECO:0007669"/>
    <property type="project" value="TreeGrafter"/>
</dbReference>
<dbReference type="SMART" id="SM00386">
    <property type="entry name" value="HAT"/>
    <property type="match status" value="6"/>
</dbReference>
<reference evidence="8" key="1">
    <citation type="journal article" date="2020" name="Stud. Mycol.">
        <title>101 Dothideomycetes genomes: a test case for predicting lifestyles and emergence of pathogens.</title>
        <authorList>
            <person name="Haridas S."/>
            <person name="Albert R."/>
            <person name="Binder M."/>
            <person name="Bloem J."/>
            <person name="Labutti K."/>
            <person name="Salamov A."/>
            <person name="Andreopoulos B."/>
            <person name="Baker S."/>
            <person name="Barry K."/>
            <person name="Bills G."/>
            <person name="Bluhm B."/>
            <person name="Cannon C."/>
            <person name="Castanera R."/>
            <person name="Culley D."/>
            <person name="Daum C."/>
            <person name="Ezra D."/>
            <person name="Gonzalez J."/>
            <person name="Henrissat B."/>
            <person name="Kuo A."/>
            <person name="Liang C."/>
            <person name="Lipzen A."/>
            <person name="Lutzoni F."/>
            <person name="Magnuson J."/>
            <person name="Mondo S."/>
            <person name="Nolan M."/>
            <person name="Ohm R."/>
            <person name="Pangilinan J."/>
            <person name="Park H.-J."/>
            <person name="Ramirez L."/>
            <person name="Alfaro M."/>
            <person name="Sun H."/>
            <person name="Tritt A."/>
            <person name="Yoshinaga Y."/>
            <person name="Zwiers L.-H."/>
            <person name="Turgeon B."/>
            <person name="Goodwin S."/>
            <person name="Spatafora J."/>
            <person name="Crous P."/>
            <person name="Grigoriev I."/>
        </authorList>
    </citation>
    <scope>NUCLEOTIDE SEQUENCE</scope>
    <source>
        <strain evidence="8">CBS 175.79</strain>
    </source>
</reference>
<keyword evidence="3" id="KW-0677">Repeat</keyword>
<comment type="subcellular location">
    <subcellularLocation>
        <location evidence="1">Nucleus</location>
    </subcellularLocation>
</comment>
<dbReference type="InterPro" id="IPR003107">
    <property type="entry name" value="HAT"/>
</dbReference>
<protein>
    <submittedName>
        <fullName evidence="8">Uncharacterized protein</fullName>
    </submittedName>
</protein>
<evidence type="ECO:0000256" key="2">
    <source>
        <dbReference type="ARBA" id="ARBA00022664"/>
    </source>
</evidence>
<evidence type="ECO:0000313" key="9">
    <source>
        <dbReference type="Proteomes" id="UP000799778"/>
    </source>
</evidence>
<dbReference type="AlphaFoldDB" id="A0A6A5XS67"/>
<keyword evidence="5" id="KW-0539">Nucleus</keyword>
<evidence type="ECO:0000256" key="4">
    <source>
        <dbReference type="ARBA" id="ARBA00023187"/>
    </source>
</evidence>
<dbReference type="GO" id="GO:0005685">
    <property type="term" value="C:U1 snRNP"/>
    <property type="evidence" value="ECO:0007669"/>
    <property type="project" value="TreeGrafter"/>
</dbReference>
<gene>
    <name evidence="8" type="ORF">BU24DRAFT_346131</name>
</gene>
<dbReference type="SUPFAM" id="SSF48452">
    <property type="entry name" value="TPR-like"/>
    <property type="match status" value="1"/>
</dbReference>
<dbReference type="GO" id="GO:0071004">
    <property type="term" value="C:U2-type prespliceosome"/>
    <property type="evidence" value="ECO:0007669"/>
    <property type="project" value="TreeGrafter"/>
</dbReference>
<dbReference type="GeneID" id="54280871"/>
<accession>A0A6A5XS67</accession>
<keyword evidence="7" id="KW-0175">Coiled coil</keyword>
<keyword evidence="9" id="KW-1185">Reference proteome</keyword>
<evidence type="ECO:0000256" key="5">
    <source>
        <dbReference type="ARBA" id="ARBA00023242"/>
    </source>
</evidence>
<evidence type="ECO:0000256" key="3">
    <source>
        <dbReference type="ARBA" id="ARBA00022737"/>
    </source>
</evidence>